<dbReference type="Gramene" id="OB02G42920.1">
    <property type="protein sequence ID" value="OB02G42920.1"/>
    <property type="gene ID" value="OB02G42920"/>
</dbReference>
<reference evidence="1" key="1">
    <citation type="submission" date="2013-04" db="UniProtKB">
        <authorList>
            <consortium name="EnsemblPlants"/>
        </authorList>
    </citation>
    <scope>IDENTIFICATION</scope>
</reference>
<dbReference type="HOGENOM" id="CLU_3056639_0_0_1"/>
<evidence type="ECO:0000313" key="1">
    <source>
        <dbReference type="EnsemblPlants" id="OB02G42920.1"/>
    </source>
</evidence>
<name>J3LI25_ORYBR</name>
<dbReference type="AlphaFoldDB" id="J3LI25"/>
<proteinExistence type="predicted"/>
<dbReference type="EnsemblPlants" id="OB02G42920.1">
    <property type="protein sequence ID" value="OB02G42920.1"/>
    <property type="gene ID" value="OB02G42920"/>
</dbReference>
<sequence length="54" mass="6160">FVRRNVTYPCVNFPFSSVTLQCLKIVKNFRTPDMQHGMEVRLGLSKGPVCPSFN</sequence>
<keyword evidence="2" id="KW-1185">Reference proteome</keyword>
<dbReference type="Proteomes" id="UP000006038">
    <property type="component" value="Unassembled WGS sequence"/>
</dbReference>
<protein>
    <submittedName>
        <fullName evidence="1">Uncharacterized protein</fullName>
    </submittedName>
</protein>
<evidence type="ECO:0000313" key="2">
    <source>
        <dbReference type="Proteomes" id="UP000006038"/>
    </source>
</evidence>
<accession>J3LI25</accession>
<organism evidence="1">
    <name type="scientific">Oryza brachyantha</name>
    <name type="common">malo sina</name>
    <dbReference type="NCBI Taxonomy" id="4533"/>
    <lineage>
        <taxon>Eukaryota</taxon>
        <taxon>Viridiplantae</taxon>
        <taxon>Streptophyta</taxon>
        <taxon>Embryophyta</taxon>
        <taxon>Tracheophyta</taxon>
        <taxon>Spermatophyta</taxon>
        <taxon>Magnoliopsida</taxon>
        <taxon>Liliopsida</taxon>
        <taxon>Poales</taxon>
        <taxon>Poaceae</taxon>
        <taxon>BOP clade</taxon>
        <taxon>Oryzoideae</taxon>
        <taxon>Oryzeae</taxon>
        <taxon>Oryzinae</taxon>
        <taxon>Oryza</taxon>
    </lineage>
</organism>